<gene>
    <name evidence="4" type="ORF">FD14_GL000040</name>
</gene>
<keyword evidence="2" id="KW-1133">Transmembrane helix</keyword>
<keyword evidence="5" id="KW-1185">Reference proteome</keyword>
<name>A0A0R2FEC1_9LACO</name>
<feature type="transmembrane region" description="Helical" evidence="2">
    <location>
        <begin position="138"/>
        <end position="165"/>
    </location>
</feature>
<keyword evidence="2" id="KW-0472">Membrane</keyword>
<dbReference type="PATRIC" id="fig|1423804.4.peg.47"/>
<feature type="region of interest" description="Disordered" evidence="1">
    <location>
        <begin position="64"/>
        <end position="101"/>
    </location>
</feature>
<dbReference type="STRING" id="1423804.FD14_GL000040"/>
<dbReference type="Pfam" id="PF13240">
    <property type="entry name" value="Zn_Ribbon_1"/>
    <property type="match status" value="1"/>
</dbReference>
<evidence type="ECO:0000313" key="5">
    <source>
        <dbReference type="Proteomes" id="UP000051442"/>
    </source>
</evidence>
<organism evidence="4 5">
    <name type="scientific">Secundilactobacillus similis DSM 23365 = JCM 2765</name>
    <dbReference type="NCBI Taxonomy" id="1423804"/>
    <lineage>
        <taxon>Bacteria</taxon>
        <taxon>Bacillati</taxon>
        <taxon>Bacillota</taxon>
        <taxon>Bacilli</taxon>
        <taxon>Lactobacillales</taxon>
        <taxon>Lactobacillaceae</taxon>
        <taxon>Secundilactobacillus</taxon>
    </lineage>
</organism>
<dbReference type="RefSeq" id="WP_054735295.1">
    <property type="nucleotide sequence ID" value="NZ_AYZM01000006.1"/>
</dbReference>
<evidence type="ECO:0000259" key="3">
    <source>
        <dbReference type="Pfam" id="PF13240"/>
    </source>
</evidence>
<feature type="domain" description="Zinc-ribbon" evidence="3">
    <location>
        <begin position="3"/>
        <end position="24"/>
    </location>
</feature>
<reference evidence="4 5" key="1">
    <citation type="journal article" date="2015" name="Genome Announc.">
        <title>Expanding the biotechnology potential of lactobacilli through comparative genomics of 213 strains and associated genera.</title>
        <authorList>
            <person name="Sun Z."/>
            <person name="Harris H.M."/>
            <person name="McCann A."/>
            <person name="Guo C."/>
            <person name="Argimon S."/>
            <person name="Zhang W."/>
            <person name="Yang X."/>
            <person name="Jeffery I.B."/>
            <person name="Cooney J.C."/>
            <person name="Kagawa T.F."/>
            <person name="Liu W."/>
            <person name="Song Y."/>
            <person name="Salvetti E."/>
            <person name="Wrobel A."/>
            <person name="Rasinkangas P."/>
            <person name="Parkhill J."/>
            <person name="Rea M.C."/>
            <person name="O'Sullivan O."/>
            <person name="Ritari J."/>
            <person name="Douillard F.P."/>
            <person name="Paul Ross R."/>
            <person name="Yang R."/>
            <person name="Briner A.E."/>
            <person name="Felis G.E."/>
            <person name="de Vos W.M."/>
            <person name="Barrangou R."/>
            <person name="Klaenhammer T.R."/>
            <person name="Caufield P.W."/>
            <person name="Cui Y."/>
            <person name="Zhang H."/>
            <person name="O'Toole P.W."/>
        </authorList>
    </citation>
    <scope>NUCLEOTIDE SEQUENCE [LARGE SCALE GENOMIC DNA]</scope>
    <source>
        <strain evidence="4 5">DSM 23365</strain>
    </source>
</reference>
<dbReference type="Proteomes" id="UP000051442">
    <property type="component" value="Unassembled WGS sequence"/>
</dbReference>
<dbReference type="OrthoDB" id="2410059at2"/>
<keyword evidence="2" id="KW-0812">Transmembrane</keyword>
<protein>
    <recommendedName>
        <fullName evidence="3">Zinc-ribbon domain-containing protein</fullName>
    </recommendedName>
</protein>
<evidence type="ECO:0000256" key="1">
    <source>
        <dbReference type="SAM" id="MobiDB-lite"/>
    </source>
</evidence>
<dbReference type="AlphaFoldDB" id="A0A0R2FEC1"/>
<feature type="compositionally biased region" description="Low complexity" evidence="1">
    <location>
        <begin position="70"/>
        <end position="101"/>
    </location>
</feature>
<sequence length="210" mass="23015">MKFCPNCGNALQPGVKFCPACGMKIEAMQSVSDQPEAPETNGQSTKSNDLQATGLTDAATIQSTQSVTDAQPTQQVQTSQQTAYEQQAQFNQPRNNQRAQQAIPDQPQLGFVGSVQYVLQHAFEFNGNVPESRKSVFWWGYLGMCIISIILAFIPVVGVLLDIAVQVLLISACMRRLAYIGQNTGVAWLLIIPVVGLYPYFLMLLDRKAA</sequence>
<proteinExistence type="predicted"/>
<dbReference type="EMBL" id="AYZM01000006">
    <property type="protein sequence ID" value="KRN26808.1"/>
    <property type="molecule type" value="Genomic_DNA"/>
</dbReference>
<dbReference type="InterPro" id="IPR026870">
    <property type="entry name" value="Zinc_ribbon_dom"/>
</dbReference>
<evidence type="ECO:0000313" key="4">
    <source>
        <dbReference type="EMBL" id="KRN26808.1"/>
    </source>
</evidence>
<comment type="caution">
    <text evidence="4">The sequence shown here is derived from an EMBL/GenBank/DDBJ whole genome shotgun (WGS) entry which is preliminary data.</text>
</comment>
<evidence type="ECO:0000256" key="2">
    <source>
        <dbReference type="SAM" id="Phobius"/>
    </source>
</evidence>
<accession>A0A0R2FEC1</accession>
<feature type="transmembrane region" description="Helical" evidence="2">
    <location>
        <begin position="185"/>
        <end position="205"/>
    </location>
</feature>